<accession>A0A1Y0II22</accession>
<evidence type="ECO:0000259" key="2">
    <source>
        <dbReference type="Pfam" id="PF08241"/>
    </source>
</evidence>
<dbReference type="SUPFAM" id="SSF53335">
    <property type="entry name" value="S-adenosyl-L-methionine-dependent methyltransferases"/>
    <property type="match status" value="1"/>
</dbReference>
<evidence type="ECO:0000256" key="1">
    <source>
        <dbReference type="ARBA" id="ARBA00022679"/>
    </source>
</evidence>
<proteinExistence type="predicted"/>
<dbReference type="PANTHER" id="PTHR44068">
    <property type="entry name" value="ZGC:194242"/>
    <property type="match status" value="1"/>
</dbReference>
<name>A0A1Y0II22_9GAMM</name>
<dbReference type="GO" id="GO:0032259">
    <property type="term" value="P:methylation"/>
    <property type="evidence" value="ECO:0007669"/>
    <property type="project" value="UniProtKB-KW"/>
</dbReference>
<evidence type="ECO:0000313" key="3">
    <source>
        <dbReference type="EMBL" id="ARU59073.1"/>
    </source>
</evidence>
<gene>
    <name evidence="3" type="ORF">OLMES_5089</name>
</gene>
<dbReference type="InterPro" id="IPR029063">
    <property type="entry name" value="SAM-dependent_MTases_sf"/>
</dbReference>
<keyword evidence="4" id="KW-1185">Reference proteome</keyword>
<evidence type="ECO:0000313" key="4">
    <source>
        <dbReference type="Proteomes" id="UP000196027"/>
    </source>
</evidence>
<dbReference type="KEGG" id="ome:OLMES_5089"/>
<dbReference type="PANTHER" id="PTHR44068:SF11">
    <property type="entry name" value="GERANYL DIPHOSPHATE 2-C-METHYLTRANSFERASE"/>
    <property type="match status" value="1"/>
</dbReference>
<dbReference type="InterPro" id="IPR013216">
    <property type="entry name" value="Methyltransf_11"/>
</dbReference>
<protein>
    <submittedName>
        <fullName evidence="3">SAM-dependent methyltransferase</fullName>
    </submittedName>
</protein>
<dbReference type="Proteomes" id="UP000196027">
    <property type="component" value="Chromosome"/>
</dbReference>
<keyword evidence="1 3" id="KW-0808">Transferase</keyword>
<dbReference type="InterPro" id="IPR050447">
    <property type="entry name" value="Erg6_SMT_methyltransf"/>
</dbReference>
<dbReference type="Gene3D" id="3.40.50.150">
    <property type="entry name" value="Vaccinia Virus protein VP39"/>
    <property type="match status" value="1"/>
</dbReference>
<feature type="domain" description="Methyltransferase type 11" evidence="2">
    <location>
        <begin position="49"/>
        <end position="148"/>
    </location>
</feature>
<dbReference type="AlphaFoldDB" id="A0A1Y0II22"/>
<sequence length="215" mass="24185">MEPQEIANQLRCPNGAEAKEVAQQMNKANQSTNHLCIDLLQLSDQDKVLEIGPGNGAFAARIVNAAQDIHYTGVDWSADMVSEAKLKNEQLLTQNQAQFYQGNSNNLPFKAQQFDKVFCVHTLYFWERPLEHLNELKRVIKPTGRFCIGFGDRTFMQELSFTPYGFSLYGAEDVTELLRSAGFNPIDIQQHVETGVSNTGENVEKVMNIVVCTPR</sequence>
<keyword evidence="3" id="KW-0489">Methyltransferase</keyword>
<dbReference type="CDD" id="cd02440">
    <property type="entry name" value="AdoMet_MTases"/>
    <property type="match status" value="1"/>
</dbReference>
<dbReference type="GO" id="GO:0008757">
    <property type="term" value="F:S-adenosylmethionine-dependent methyltransferase activity"/>
    <property type="evidence" value="ECO:0007669"/>
    <property type="project" value="InterPro"/>
</dbReference>
<dbReference type="RefSeq" id="WP_087463784.1">
    <property type="nucleotide sequence ID" value="NZ_CP021425.1"/>
</dbReference>
<dbReference type="EMBL" id="CP021425">
    <property type="protein sequence ID" value="ARU59073.1"/>
    <property type="molecule type" value="Genomic_DNA"/>
</dbReference>
<reference evidence="3 4" key="1">
    <citation type="submission" date="2017-05" db="EMBL/GenBank/DDBJ databases">
        <title>Genomic insights into alkan degradation activity of Oleiphilus messinensis.</title>
        <authorList>
            <person name="Kozyavkin S.A."/>
            <person name="Slesarev A.I."/>
            <person name="Golyshin P.N."/>
            <person name="Korzhenkov A."/>
            <person name="Golyshina O.N."/>
            <person name="Toshchakov S.V."/>
        </authorList>
    </citation>
    <scope>NUCLEOTIDE SEQUENCE [LARGE SCALE GENOMIC DNA]</scope>
    <source>
        <strain evidence="3 4">ME102</strain>
    </source>
</reference>
<dbReference type="Pfam" id="PF08241">
    <property type="entry name" value="Methyltransf_11"/>
    <property type="match status" value="1"/>
</dbReference>
<organism evidence="3 4">
    <name type="scientific">Oleiphilus messinensis</name>
    <dbReference type="NCBI Taxonomy" id="141451"/>
    <lineage>
        <taxon>Bacteria</taxon>
        <taxon>Pseudomonadati</taxon>
        <taxon>Pseudomonadota</taxon>
        <taxon>Gammaproteobacteria</taxon>
        <taxon>Oceanospirillales</taxon>
        <taxon>Oleiphilaceae</taxon>
        <taxon>Oleiphilus</taxon>
    </lineage>
</organism>
<dbReference type="OrthoDB" id="9760689at2"/>